<keyword evidence="4 9" id="KW-0645">Protease</keyword>
<dbReference type="GO" id="GO:0007156">
    <property type="term" value="P:homophilic cell adhesion via plasma membrane adhesion molecules"/>
    <property type="evidence" value="ECO:0007669"/>
    <property type="project" value="InterPro"/>
</dbReference>
<evidence type="ECO:0000256" key="3">
    <source>
        <dbReference type="ARBA" id="ARBA00022525"/>
    </source>
</evidence>
<dbReference type="Pfam" id="PF00082">
    <property type="entry name" value="Peptidase_S8"/>
    <property type="match status" value="1"/>
</dbReference>
<dbReference type="InterPro" id="IPR046450">
    <property type="entry name" value="PA_dom_sf"/>
</dbReference>
<feature type="domain" description="Cadherin" evidence="13">
    <location>
        <begin position="1146"/>
        <end position="1243"/>
    </location>
</feature>
<dbReference type="PROSITE" id="PS00138">
    <property type="entry name" value="SUBTILASE_SER"/>
    <property type="match status" value="1"/>
</dbReference>
<comment type="caution">
    <text evidence="14">The sequence shown here is derived from an EMBL/GenBank/DDBJ whole genome shotgun (WGS) entry which is preliminary data.</text>
</comment>
<dbReference type="PRINTS" id="PR00723">
    <property type="entry name" value="SUBTILISIN"/>
</dbReference>
<evidence type="ECO:0000256" key="8">
    <source>
        <dbReference type="PIRSR" id="PIRSR615500-1"/>
    </source>
</evidence>
<dbReference type="Pfam" id="PF02225">
    <property type="entry name" value="PA"/>
    <property type="match status" value="1"/>
</dbReference>
<dbReference type="SUPFAM" id="SSF49313">
    <property type="entry name" value="Cadherin-like"/>
    <property type="match status" value="2"/>
</dbReference>
<dbReference type="GO" id="GO:0016020">
    <property type="term" value="C:membrane"/>
    <property type="evidence" value="ECO:0007669"/>
    <property type="project" value="InterPro"/>
</dbReference>
<feature type="active site" description="Charge relay system" evidence="8 9">
    <location>
        <position position="176"/>
    </location>
</feature>
<evidence type="ECO:0000256" key="5">
    <source>
        <dbReference type="ARBA" id="ARBA00022729"/>
    </source>
</evidence>
<dbReference type="NCBIfam" id="TIGR03501">
    <property type="entry name" value="GlyGly_CTERM"/>
    <property type="match status" value="1"/>
</dbReference>
<evidence type="ECO:0000256" key="2">
    <source>
        <dbReference type="ARBA" id="ARBA00022512"/>
    </source>
</evidence>
<evidence type="ECO:0000256" key="9">
    <source>
        <dbReference type="PROSITE-ProRule" id="PRU01240"/>
    </source>
</evidence>
<evidence type="ECO:0000313" key="14">
    <source>
        <dbReference type="EMBL" id="KZN52273.1"/>
    </source>
</evidence>
<dbReference type="Gene3D" id="2.60.40.60">
    <property type="entry name" value="Cadherins"/>
    <property type="match status" value="3"/>
</dbReference>
<dbReference type="PANTHER" id="PTHR43806:SF11">
    <property type="entry name" value="CEREVISIN-RELATED"/>
    <property type="match status" value="1"/>
</dbReference>
<dbReference type="InterPro" id="IPR023827">
    <property type="entry name" value="Peptidase_S8_Asp-AS"/>
</dbReference>
<keyword evidence="2" id="KW-0134">Cell wall</keyword>
<keyword evidence="5 12" id="KW-0732">Signal</keyword>
<dbReference type="GO" id="GO:0004252">
    <property type="term" value="F:serine-type endopeptidase activity"/>
    <property type="evidence" value="ECO:0007669"/>
    <property type="project" value="UniProtKB-UniRule"/>
</dbReference>
<evidence type="ECO:0000256" key="6">
    <source>
        <dbReference type="ARBA" id="ARBA00022801"/>
    </source>
</evidence>
<feature type="active site" description="Charge relay system" evidence="8 9">
    <location>
        <position position="565"/>
    </location>
</feature>
<dbReference type="GO" id="GO:0006508">
    <property type="term" value="P:proteolysis"/>
    <property type="evidence" value="ECO:0007669"/>
    <property type="project" value="UniProtKB-KW"/>
</dbReference>
<protein>
    <recommendedName>
        <fullName evidence="13">Cadherin domain-containing protein</fullName>
    </recommendedName>
</protein>
<keyword evidence="6 9" id="KW-0378">Hydrolase</keyword>
<dbReference type="PATRIC" id="fig|1365251.3.peg.1235"/>
<dbReference type="RefSeq" id="WP_063360869.1">
    <property type="nucleotide sequence ID" value="NZ_AUXZ01000063.1"/>
</dbReference>
<evidence type="ECO:0000256" key="4">
    <source>
        <dbReference type="ARBA" id="ARBA00022670"/>
    </source>
</evidence>
<dbReference type="InterPro" id="IPR000209">
    <property type="entry name" value="Peptidase_S8/S53_dom"/>
</dbReference>
<reference evidence="14 15" key="1">
    <citation type="submission" date="2013-07" db="EMBL/GenBank/DDBJ databases">
        <title>Comparative Genomic and Metabolomic Analysis of Twelve Strains of Pseudoalteromonas luteoviolacea.</title>
        <authorList>
            <person name="Vynne N.G."/>
            <person name="Mansson M."/>
            <person name="Gram L."/>
        </authorList>
    </citation>
    <scope>NUCLEOTIDE SEQUENCE [LARGE SCALE GENOMIC DNA]</scope>
    <source>
        <strain evidence="14 15">H33</strain>
    </source>
</reference>
<dbReference type="SUPFAM" id="SSF52743">
    <property type="entry name" value="Subtilisin-like"/>
    <property type="match status" value="1"/>
</dbReference>
<dbReference type="SUPFAM" id="SSF52025">
    <property type="entry name" value="PA domain"/>
    <property type="match status" value="1"/>
</dbReference>
<dbReference type="Gene3D" id="3.50.30.30">
    <property type="match status" value="1"/>
</dbReference>
<dbReference type="GO" id="GO:0005509">
    <property type="term" value="F:calcium ion binding"/>
    <property type="evidence" value="ECO:0007669"/>
    <property type="project" value="InterPro"/>
</dbReference>
<feature type="chain" id="PRO_5007831291" description="Cadherin domain-containing protein" evidence="12">
    <location>
        <begin position="27"/>
        <end position="1364"/>
    </location>
</feature>
<dbReference type="PRINTS" id="PR00205">
    <property type="entry name" value="CADHERIN"/>
</dbReference>
<comment type="similarity">
    <text evidence="1 9 10">Belongs to the peptidase S8 family.</text>
</comment>
<evidence type="ECO:0000259" key="13">
    <source>
        <dbReference type="PROSITE" id="PS50268"/>
    </source>
</evidence>
<dbReference type="InterPro" id="IPR015500">
    <property type="entry name" value="Peptidase_S8_subtilisin-rel"/>
</dbReference>
<dbReference type="PROSITE" id="PS50268">
    <property type="entry name" value="CADHERIN_2"/>
    <property type="match status" value="2"/>
</dbReference>
<dbReference type="InterPro" id="IPR002126">
    <property type="entry name" value="Cadherin-like_dom"/>
</dbReference>
<organism evidence="14 15">
    <name type="scientific">Pseudoalteromonas luteoviolacea H33</name>
    <dbReference type="NCBI Taxonomy" id="1365251"/>
    <lineage>
        <taxon>Bacteria</taxon>
        <taxon>Pseudomonadati</taxon>
        <taxon>Pseudomonadota</taxon>
        <taxon>Gammaproteobacteria</taxon>
        <taxon>Alteromonadales</taxon>
        <taxon>Pseudoalteromonadaceae</taxon>
        <taxon>Pseudoalteromonas</taxon>
    </lineage>
</organism>
<evidence type="ECO:0000256" key="11">
    <source>
        <dbReference type="SAM" id="MobiDB-lite"/>
    </source>
</evidence>
<evidence type="ECO:0000256" key="12">
    <source>
        <dbReference type="SAM" id="SignalP"/>
    </source>
</evidence>
<dbReference type="Gene3D" id="3.40.50.200">
    <property type="entry name" value="Peptidase S8/S53 domain"/>
    <property type="match status" value="1"/>
</dbReference>
<dbReference type="OrthoDB" id="614750at2"/>
<evidence type="ECO:0000256" key="1">
    <source>
        <dbReference type="ARBA" id="ARBA00011073"/>
    </source>
</evidence>
<accession>A0A162AM17</accession>
<feature type="domain" description="Cadherin" evidence="13">
    <location>
        <begin position="1243"/>
        <end position="1356"/>
    </location>
</feature>
<dbReference type="InterPro" id="IPR003137">
    <property type="entry name" value="PA_domain"/>
</dbReference>
<feature type="active site" description="Charge relay system" evidence="8 9">
    <location>
        <position position="245"/>
    </location>
</feature>
<dbReference type="InterPro" id="IPR050131">
    <property type="entry name" value="Peptidase_S8_subtilisin-like"/>
</dbReference>
<evidence type="ECO:0000256" key="7">
    <source>
        <dbReference type="ARBA" id="ARBA00022825"/>
    </source>
</evidence>
<keyword evidence="3" id="KW-0964">Secreted</keyword>
<dbReference type="CDD" id="cd11304">
    <property type="entry name" value="Cadherin_repeat"/>
    <property type="match status" value="3"/>
</dbReference>
<evidence type="ECO:0000313" key="15">
    <source>
        <dbReference type="Proteomes" id="UP000076503"/>
    </source>
</evidence>
<dbReference type="PROSITE" id="PS00136">
    <property type="entry name" value="SUBTILASE_ASP"/>
    <property type="match status" value="1"/>
</dbReference>
<keyword evidence="7 9" id="KW-0720">Serine protease</keyword>
<name>A0A162AM17_9GAMM</name>
<gene>
    <name evidence="14" type="ORF">N476_11585</name>
</gene>
<sequence length="1364" mass="144148">MAKYSFKATAVAIAVSGALTTATAGAATAENHVRALSTDVTKFTQTAKQETRITAFMVVLKQETAADLMERGNYSVSDARATYASIEAAQQDVTQQLVEEVEGIKVVGSTKLLASTLIVEASAEALAKIKNNKNVARILPLRDYELHVADANDYIKAAPVNLSGYTGEGQRVAVLDTGLDYTHAAFGGEGTKEAYEAAQSDPRAVTWPQGQAIGGYDFIRDDPDPIENDPNFPDPTSPGDGASSHGTSVSHSVTGIAPDVELYAYSVCGGGCPFAAQLGALEAAMDPNGDGDISDRVDVINMSLGGEFGSTVTSEMDGTQYLIHKFVKLGTNVVISAGNDGNNPFRIGGPSTTPNALSVGAMGHPTINDLFAVGTVAGNRVEVGTAGFGFQGEFAFSNDDVEIVYPDAAPEGCLVEDQNNPGVFLNPFAGMDFTGKAVLIDRGSCAFTEKALNAQEQGATYVIIANNGPGEAPGLGGSNPAVTIPTISVQQAVGTQIKEILATNQQPEFSFSVESHLAIDTVADFSSRGPSMDGLLKPEITAPGVNIQVAATGTYTELAGATGTSFSGPITAGAVALVREARPELNAEEIKAVLMNTANLNVIMEPTTVSAESVLAPISLIGAGLVDVEKAVASEAVAWVAQEEFDTNQGALSFGFDVLDETTSYTKTVTLKNFSDEAKTYSLRKEARYANDDETGALSWDYPEEVTVPAGQAIEFDVTITIDPSKLPEWDLPNPQDYDGQKARPTALTLSEFDGALIFDDASTDGDHDIHLVYHVLPKAAESLEFSYDDDNKLAVVNTGFDTLPIYTEQLVAMNSEAGEGDEAFAIKGVTFTAAASQECGSGAVFSASVVLDDELLMHRQAGYQINLDINNDGVHDYALANYNDVGRSAAVIGRMRTVSGPIFDGNPAWAFLTAGYHQSGTDTVTFSGCTDIIGLTAANFSNDTQQTIIGVEALVGYDNYQLGISSVTDSIAGTANFTNFAPAVLEDASGQRVTRLEPGQKAYVNAVGAFAIASDNGIVTAVTEQNLAGPTEPETPAPEIVEASFDVAENTEAGTVFGQIELVEHEGSVDISEFLVRSSNHAGVTVSKSGELVVANGDLLDYEAGHMATLSVVAIDVEGNISDEAEIAVNITNEIDTDEEKAPYIAEDQEFDVQENAEADTVIGQLEFMDQDDNVVEFKVEGTDAIAIDADGQITVVGEVDFDAGETIEATVVAVDADDLESEAVTVVFNVEEDEYEGKPMIDEGQSFNIEENSPIGTVIGQLAFSDFDNDVVEFMVSGSALVSVNEQGQVLVAGNLDFEFDRQFSFDVKAKDAQDKYSDTVRVEIRLIDVDEDNDDDDDSGSLAWLTLLAAPFAALRRRKQK</sequence>
<dbReference type="PROSITE" id="PS51892">
    <property type="entry name" value="SUBTILASE"/>
    <property type="match status" value="1"/>
</dbReference>
<dbReference type="InterPro" id="IPR020008">
    <property type="entry name" value="GlyGly_CTERM"/>
</dbReference>
<dbReference type="InterPro" id="IPR036852">
    <property type="entry name" value="Peptidase_S8/S53_dom_sf"/>
</dbReference>
<dbReference type="EMBL" id="AUXZ01000063">
    <property type="protein sequence ID" value="KZN52273.1"/>
    <property type="molecule type" value="Genomic_DNA"/>
</dbReference>
<dbReference type="PANTHER" id="PTHR43806">
    <property type="entry name" value="PEPTIDASE S8"/>
    <property type="match status" value="1"/>
</dbReference>
<dbReference type="InterPro" id="IPR023828">
    <property type="entry name" value="Peptidase_S8_Ser-AS"/>
</dbReference>
<dbReference type="InterPro" id="IPR015919">
    <property type="entry name" value="Cadherin-like_sf"/>
</dbReference>
<dbReference type="Proteomes" id="UP000076503">
    <property type="component" value="Unassembled WGS sequence"/>
</dbReference>
<proteinExistence type="inferred from homology"/>
<feature type="region of interest" description="Disordered" evidence="11">
    <location>
        <begin position="216"/>
        <end position="250"/>
    </location>
</feature>
<feature type="signal peptide" evidence="12">
    <location>
        <begin position="1"/>
        <end position="26"/>
    </location>
</feature>
<evidence type="ECO:0000256" key="10">
    <source>
        <dbReference type="RuleBase" id="RU003355"/>
    </source>
</evidence>